<reference evidence="5" key="1">
    <citation type="submission" date="2021-01" db="EMBL/GenBank/DDBJ databases">
        <title>YIM 132084 draft genome.</title>
        <authorList>
            <person name="An D."/>
        </authorList>
    </citation>
    <scope>NUCLEOTIDE SEQUENCE</scope>
    <source>
        <strain evidence="5">YIM 132084</strain>
    </source>
</reference>
<keyword evidence="3" id="KW-0804">Transcription</keyword>
<dbReference type="Gene3D" id="1.10.10.60">
    <property type="entry name" value="Homeodomain-like"/>
    <property type="match status" value="1"/>
</dbReference>
<dbReference type="PANTHER" id="PTHR46796">
    <property type="entry name" value="HTH-TYPE TRANSCRIPTIONAL ACTIVATOR RHAS-RELATED"/>
    <property type="match status" value="1"/>
</dbReference>
<name>A0A938YJB9_9ACTN</name>
<dbReference type="AlphaFoldDB" id="A0A938YJB9"/>
<dbReference type="RefSeq" id="WP_205261875.1">
    <property type="nucleotide sequence ID" value="NZ_JAERWK010000021.1"/>
</dbReference>
<keyword evidence="6" id="KW-1185">Reference proteome</keyword>
<evidence type="ECO:0000313" key="6">
    <source>
        <dbReference type="Proteomes" id="UP000663792"/>
    </source>
</evidence>
<dbReference type="GO" id="GO:0003700">
    <property type="term" value="F:DNA-binding transcription factor activity"/>
    <property type="evidence" value="ECO:0007669"/>
    <property type="project" value="InterPro"/>
</dbReference>
<dbReference type="EMBL" id="JAERWK010000021">
    <property type="protein sequence ID" value="MBM9468918.1"/>
    <property type="molecule type" value="Genomic_DNA"/>
</dbReference>
<dbReference type="Proteomes" id="UP000663792">
    <property type="component" value="Unassembled WGS sequence"/>
</dbReference>
<proteinExistence type="predicted"/>
<keyword evidence="2" id="KW-0238">DNA-binding</keyword>
<dbReference type="Pfam" id="PF12833">
    <property type="entry name" value="HTH_18"/>
    <property type="match status" value="1"/>
</dbReference>
<comment type="caution">
    <text evidence="5">The sequence shown here is derived from an EMBL/GenBank/DDBJ whole genome shotgun (WGS) entry which is preliminary data.</text>
</comment>
<evidence type="ECO:0000256" key="2">
    <source>
        <dbReference type="ARBA" id="ARBA00023125"/>
    </source>
</evidence>
<feature type="domain" description="HTH araC/xylS-type" evidence="4">
    <location>
        <begin position="172"/>
        <end position="274"/>
    </location>
</feature>
<dbReference type="InterPro" id="IPR018060">
    <property type="entry name" value="HTH_AraC"/>
</dbReference>
<evidence type="ECO:0000256" key="3">
    <source>
        <dbReference type="ARBA" id="ARBA00023163"/>
    </source>
</evidence>
<gene>
    <name evidence="5" type="ORF">JL106_16660</name>
</gene>
<dbReference type="GO" id="GO:0043565">
    <property type="term" value="F:sequence-specific DNA binding"/>
    <property type="evidence" value="ECO:0007669"/>
    <property type="project" value="InterPro"/>
</dbReference>
<evidence type="ECO:0000256" key="1">
    <source>
        <dbReference type="ARBA" id="ARBA00023015"/>
    </source>
</evidence>
<accession>A0A938YJB9</accession>
<evidence type="ECO:0000259" key="4">
    <source>
        <dbReference type="PROSITE" id="PS01124"/>
    </source>
</evidence>
<sequence length="313" mass="33649">MHPASVLSESVPWPVHPALRPFVAAITGYRQEGLPPGQHRGLPSPYLTLILTVDEPLHLAAHADPGQPPARWDAMVGGLHARPALIRHEGRQWGAQVALTPWGSRALLGCPAGALVCWDADLADLFGGGAAALVEDFRAASGWASRLAVVQTALLARLAAGDHRWTVPAELREAWRLIHADAGRVRIDAVARAVGWSPRRLTARMRAETGLPPKTVARVARFDRARRRLGGRVAAGRDWDLATLAAECGYADQAHLTREWRSLSGLPPTGWVAAESGMLVETGAAAEADADGHRADHRFVQDRARPQVARSVS</sequence>
<protein>
    <submittedName>
        <fullName evidence="5">Helix-turn-helix transcriptional regulator</fullName>
    </submittedName>
</protein>
<keyword evidence="1" id="KW-0805">Transcription regulation</keyword>
<organism evidence="5 6">
    <name type="scientific">Nakamurella leprariae</name>
    <dbReference type="NCBI Taxonomy" id="2803911"/>
    <lineage>
        <taxon>Bacteria</taxon>
        <taxon>Bacillati</taxon>
        <taxon>Actinomycetota</taxon>
        <taxon>Actinomycetes</taxon>
        <taxon>Nakamurellales</taxon>
        <taxon>Nakamurellaceae</taxon>
        <taxon>Nakamurella</taxon>
    </lineage>
</organism>
<evidence type="ECO:0000313" key="5">
    <source>
        <dbReference type="EMBL" id="MBM9468918.1"/>
    </source>
</evidence>
<dbReference type="PROSITE" id="PS01124">
    <property type="entry name" value="HTH_ARAC_FAMILY_2"/>
    <property type="match status" value="1"/>
</dbReference>
<dbReference type="SMART" id="SM00342">
    <property type="entry name" value="HTH_ARAC"/>
    <property type="match status" value="1"/>
</dbReference>
<dbReference type="InterPro" id="IPR050204">
    <property type="entry name" value="AraC_XylS_family_regulators"/>
</dbReference>
<dbReference type="PANTHER" id="PTHR46796:SF15">
    <property type="entry name" value="BLL1074 PROTEIN"/>
    <property type="match status" value="1"/>
</dbReference>